<dbReference type="SMART" id="SM01092">
    <property type="entry name" value="CO_deh_flav_C"/>
    <property type="match status" value="1"/>
</dbReference>
<keyword evidence="5" id="KW-1185">Reference proteome</keyword>
<dbReference type="InterPro" id="IPR002346">
    <property type="entry name" value="Mopterin_DH_FAD-bd"/>
</dbReference>
<dbReference type="InterPro" id="IPR036683">
    <property type="entry name" value="CO_DH_flav_C_dom_sf"/>
</dbReference>
<dbReference type="EMBL" id="JAUKWQ010000003">
    <property type="protein sequence ID" value="MDO1582895.1"/>
    <property type="molecule type" value="Genomic_DNA"/>
</dbReference>
<dbReference type="Gene3D" id="3.30.390.50">
    <property type="entry name" value="CO dehydrogenase flavoprotein, C-terminal domain"/>
    <property type="match status" value="1"/>
</dbReference>
<accession>A0ABT8SWT9</accession>
<dbReference type="SUPFAM" id="SSF55447">
    <property type="entry name" value="CO dehydrogenase flavoprotein C-terminal domain-like"/>
    <property type="match status" value="1"/>
</dbReference>
<dbReference type="Proteomes" id="UP001169006">
    <property type="component" value="Unassembled WGS sequence"/>
</dbReference>
<dbReference type="Gene3D" id="3.30.43.10">
    <property type="entry name" value="Uridine Diphospho-n-acetylenolpyruvylglucosamine Reductase, domain 2"/>
    <property type="match status" value="1"/>
</dbReference>
<feature type="domain" description="FAD-binding PCMH-type" evidence="3">
    <location>
        <begin position="1"/>
        <end position="219"/>
    </location>
</feature>
<dbReference type="InterPro" id="IPR016169">
    <property type="entry name" value="FAD-bd_PCMH_sub2"/>
</dbReference>
<dbReference type="Pfam" id="PF03450">
    <property type="entry name" value="CO_deh_flav_C"/>
    <property type="match status" value="1"/>
</dbReference>
<evidence type="ECO:0000259" key="3">
    <source>
        <dbReference type="PROSITE" id="PS51387"/>
    </source>
</evidence>
<keyword evidence="1" id="KW-0285">Flavoprotein</keyword>
<evidence type="ECO:0000256" key="1">
    <source>
        <dbReference type="ARBA" id="ARBA00022630"/>
    </source>
</evidence>
<dbReference type="InterPro" id="IPR005107">
    <property type="entry name" value="CO_DH_flav_C"/>
</dbReference>
<dbReference type="PROSITE" id="PS51387">
    <property type="entry name" value="FAD_PCMH"/>
    <property type="match status" value="1"/>
</dbReference>
<evidence type="ECO:0000256" key="2">
    <source>
        <dbReference type="ARBA" id="ARBA00022827"/>
    </source>
</evidence>
<reference evidence="4" key="2">
    <citation type="submission" date="2023-07" db="EMBL/GenBank/DDBJ databases">
        <authorList>
            <person name="Sun H."/>
        </authorList>
    </citation>
    <scope>NUCLEOTIDE SEQUENCE</scope>
    <source>
        <strain evidence="4">05753</strain>
    </source>
</reference>
<dbReference type="InterPro" id="IPR016166">
    <property type="entry name" value="FAD-bd_PCMH"/>
</dbReference>
<comment type="caution">
    <text evidence="4">The sequence shown here is derived from an EMBL/GenBank/DDBJ whole genome shotgun (WGS) entry which is preliminary data.</text>
</comment>
<evidence type="ECO:0000313" key="4">
    <source>
        <dbReference type="EMBL" id="MDO1582895.1"/>
    </source>
</evidence>
<proteinExistence type="predicted"/>
<dbReference type="Pfam" id="PF00941">
    <property type="entry name" value="FAD_binding_5"/>
    <property type="match status" value="1"/>
</dbReference>
<dbReference type="PANTHER" id="PTHR42659">
    <property type="entry name" value="XANTHINE DEHYDROGENASE SUBUNIT C-RELATED"/>
    <property type="match status" value="1"/>
</dbReference>
<dbReference type="PANTHER" id="PTHR42659:SF9">
    <property type="entry name" value="XANTHINE DEHYDROGENASE FAD-BINDING SUBUNIT XDHB-RELATED"/>
    <property type="match status" value="1"/>
</dbReference>
<gene>
    <name evidence="4" type="ORF">Q2T52_12455</name>
</gene>
<dbReference type="InterPro" id="IPR036318">
    <property type="entry name" value="FAD-bd_PCMH-like_sf"/>
</dbReference>
<dbReference type="Gene3D" id="3.30.465.10">
    <property type="match status" value="2"/>
</dbReference>
<dbReference type="RefSeq" id="WP_302077059.1">
    <property type="nucleotide sequence ID" value="NZ_JAUKWQ010000003.1"/>
</dbReference>
<protein>
    <submittedName>
        <fullName evidence="4">Xanthine dehydrogenase family protein subunit M</fullName>
    </submittedName>
</protein>
<evidence type="ECO:0000313" key="5">
    <source>
        <dbReference type="Proteomes" id="UP001169006"/>
    </source>
</evidence>
<keyword evidence="2" id="KW-0274">FAD</keyword>
<dbReference type="InterPro" id="IPR016167">
    <property type="entry name" value="FAD-bd_PCMH_sub1"/>
</dbReference>
<name>A0ABT8SWT9_9HYPH</name>
<dbReference type="InterPro" id="IPR051312">
    <property type="entry name" value="Diverse_Substr_Oxidored"/>
</dbReference>
<organism evidence="4 5">
    <name type="scientific">Rhizobium oryzicola</name>
    <dbReference type="NCBI Taxonomy" id="1232668"/>
    <lineage>
        <taxon>Bacteria</taxon>
        <taxon>Pseudomonadati</taxon>
        <taxon>Pseudomonadota</taxon>
        <taxon>Alphaproteobacteria</taxon>
        <taxon>Hyphomicrobiales</taxon>
        <taxon>Rhizobiaceae</taxon>
        <taxon>Rhizobium/Agrobacterium group</taxon>
        <taxon>Rhizobium</taxon>
    </lineage>
</organism>
<reference evidence="4" key="1">
    <citation type="journal article" date="2015" name="Int. J. Syst. Evol. Microbiol.">
        <title>Rhizobium oryzicola sp. nov., potential plant-growth-promoting endophytic bacteria isolated from rice roots.</title>
        <authorList>
            <person name="Zhang X.X."/>
            <person name="Gao J.S."/>
            <person name="Cao Y.H."/>
            <person name="Sheirdil R.A."/>
            <person name="Wang X.C."/>
            <person name="Zhang L."/>
        </authorList>
    </citation>
    <scope>NUCLEOTIDE SEQUENCE</scope>
    <source>
        <strain evidence="4">05753</strain>
    </source>
</reference>
<dbReference type="SUPFAM" id="SSF56176">
    <property type="entry name" value="FAD-binding/transporter-associated domain-like"/>
    <property type="match status" value="1"/>
</dbReference>
<sequence>MREFSYSLAASLEDAAHRAKAAGALLIAGGTTLLDLAKCGVTEPEAVVDISKLTGFGEIEVTDGGVKIGALARMSDVAEHAELQQYFPAVTQSLSLAASAQLRNMATIGGNLLQRTRCNYFRDPAAFPACNKRNPGSGCSALGGVTRNHAVLGVSEHCIATYHGDLAVALTAFDAVIELTGREIGIEDFFLLPGDTPDRETVLQPGEIITGIRIAATPAARKSLYLKVRDRQSYEFAAASAAVGLELEADGGTIRDIRVALGGVATKPWRARAVEQALIGKTLTEDTVREASRLAVEGAVAHGDNAYKIDLVPRVVARAILTVGGLA</sequence>